<dbReference type="SUPFAM" id="SSF52374">
    <property type="entry name" value="Nucleotidylyl transferase"/>
    <property type="match status" value="1"/>
</dbReference>
<evidence type="ECO:0000256" key="5">
    <source>
        <dbReference type="ARBA" id="ARBA00022679"/>
    </source>
</evidence>
<dbReference type="GO" id="GO:0003919">
    <property type="term" value="F:FMN adenylyltransferase activity"/>
    <property type="evidence" value="ECO:0007669"/>
    <property type="project" value="UniProtKB-EC"/>
</dbReference>
<dbReference type="InterPro" id="IPR015865">
    <property type="entry name" value="Riboflavin_kinase_bac/euk"/>
</dbReference>
<organism evidence="16 17">
    <name type="scientific">Jatrophihabitans cynanchi</name>
    <dbReference type="NCBI Taxonomy" id="2944128"/>
    <lineage>
        <taxon>Bacteria</taxon>
        <taxon>Bacillati</taxon>
        <taxon>Actinomycetota</taxon>
        <taxon>Actinomycetes</taxon>
        <taxon>Jatrophihabitantales</taxon>
        <taxon>Jatrophihabitantaceae</taxon>
        <taxon>Jatrophihabitans</taxon>
    </lineage>
</organism>
<dbReference type="RefSeq" id="WP_269444048.1">
    <property type="nucleotide sequence ID" value="NZ_CP097463.1"/>
</dbReference>
<evidence type="ECO:0000256" key="14">
    <source>
        <dbReference type="PIRNR" id="PIRNR004491"/>
    </source>
</evidence>
<dbReference type="EC" id="2.7.1.26" evidence="14"/>
<dbReference type="InterPro" id="IPR023468">
    <property type="entry name" value="Riboflavin_kinase"/>
</dbReference>
<dbReference type="InterPro" id="IPR002606">
    <property type="entry name" value="Riboflavin_kinase_bac"/>
</dbReference>
<dbReference type="PANTHER" id="PTHR22749">
    <property type="entry name" value="RIBOFLAVIN KINASE/FMN ADENYLYLTRANSFERASE"/>
    <property type="match status" value="1"/>
</dbReference>
<evidence type="ECO:0000256" key="8">
    <source>
        <dbReference type="ARBA" id="ARBA00022777"/>
    </source>
</evidence>
<keyword evidence="7 14" id="KW-0547">Nucleotide-binding</keyword>
<dbReference type="SMART" id="SM00904">
    <property type="entry name" value="Flavokinase"/>
    <property type="match status" value="1"/>
</dbReference>
<keyword evidence="8 14" id="KW-0418">Kinase</keyword>
<evidence type="ECO:0000313" key="17">
    <source>
        <dbReference type="Proteomes" id="UP001164693"/>
    </source>
</evidence>
<evidence type="ECO:0000256" key="4">
    <source>
        <dbReference type="ARBA" id="ARBA00022643"/>
    </source>
</evidence>
<dbReference type="GO" id="GO:0008531">
    <property type="term" value="F:riboflavin kinase activity"/>
    <property type="evidence" value="ECO:0007669"/>
    <property type="project" value="UniProtKB-EC"/>
</dbReference>
<comment type="pathway">
    <text evidence="2 14">Cofactor biosynthesis; FMN biosynthesis; FMN from riboflavin (ATP route): step 1/1.</text>
</comment>
<dbReference type="Proteomes" id="UP001164693">
    <property type="component" value="Chromosome"/>
</dbReference>
<dbReference type="PANTHER" id="PTHR22749:SF6">
    <property type="entry name" value="RIBOFLAVIN KINASE"/>
    <property type="match status" value="1"/>
</dbReference>
<keyword evidence="9 14" id="KW-0274">FAD</keyword>
<keyword evidence="17" id="KW-1185">Reference proteome</keyword>
<evidence type="ECO:0000256" key="11">
    <source>
        <dbReference type="ARBA" id="ARBA00023268"/>
    </source>
</evidence>
<keyword evidence="10 14" id="KW-0067">ATP-binding</keyword>
<comment type="pathway">
    <text evidence="1 14">Cofactor biosynthesis; FAD biosynthesis; FAD from FMN: step 1/1.</text>
</comment>
<dbReference type="Pfam" id="PF01687">
    <property type="entry name" value="Flavokinase"/>
    <property type="match status" value="1"/>
</dbReference>
<evidence type="ECO:0000256" key="12">
    <source>
        <dbReference type="ARBA" id="ARBA00047880"/>
    </source>
</evidence>
<proteinExistence type="inferred from homology"/>
<sequence length="316" mass="34006">MQFWHGLDAIPPGWGQCVATIGVFDGVHRGHAEIIGRAVKLAKDRGVPSVLITFVPHPSEVVRPGTHPPVLTTIVRRAELVDELGVDVFCALPFTLEFSKMAPNAFAHHALVERLHAVGVVVGENFRFGHKAAGDVALLQSLGQAFGFSAIGIPLLRDGETPLSATYVRTCVLSGDVESAAVALGRPHRVDGVVERGDQRGRLLGFPTANLRTDAWTAIPADGVYGGRVWRLDGDGRTVGPEPLGTSAISVGSNPTFDVTKRRVEAHLLDFDDDLYGHSLGVEFTHRLRGMVKFDGVDALVAQMHEDVAQIRTLID</sequence>
<dbReference type="EMBL" id="CP097463">
    <property type="protein sequence ID" value="WAX57507.1"/>
    <property type="molecule type" value="Genomic_DNA"/>
</dbReference>
<name>A0ABY7JY65_9ACTN</name>
<dbReference type="CDD" id="cd02064">
    <property type="entry name" value="FAD_synthetase_N"/>
    <property type="match status" value="1"/>
</dbReference>
<evidence type="ECO:0000256" key="10">
    <source>
        <dbReference type="ARBA" id="ARBA00022840"/>
    </source>
</evidence>
<accession>A0ABY7JY65</accession>
<evidence type="ECO:0000256" key="3">
    <source>
        <dbReference type="ARBA" id="ARBA00022630"/>
    </source>
</evidence>
<dbReference type="NCBIfam" id="TIGR00083">
    <property type="entry name" value="ribF"/>
    <property type="match status" value="1"/>
</dbReference>
<feature type="domain" description="Riboflavin kinase" evidence="15">
    <location>
        <begin position="183"/>
        <end position="316"/>
    </location>
</feature>
<dbReference type="Gene3D" id="3.40.50.620">
    <property type="entry name" value="HUPs"/>
    <property type="match status" value="1"/>
</dbReference>
<keyword evidence="4 14" id="KW-0288">FMN</keyword>
<dbReference type="SUPFAM" id="SSF82114">
    <property type="entry name" value="Riboflavin kinase-like"/>
    <property type="match status" value="1"/>
</dbReference>
<keyword evidence="3 14" id="KW-0285">Flavoprotein</keyword>
<keyword evidence="5 14" id="KW-0808">Transferase</keyword>
<evidence type="ECO:0000256" key="7">
    <source>
        <dbReference type="ARBA" id="ARBA00022741"/>
    </source>
</evidence>
<evidence type="ECO:0000256" key="2">
    <source>
        <dbReference type="ARBA" id="ARBA00005201"/>
    </source>
</evidence>
<keyword evidence="6 14" id="KW-0548">Nucleotidyltransferase</keyword>
<evidence type="ECO:0000256" key="13">
    <source>
        <dbReference type="ARBA" id="ARBA00049494"/>
    </source>
</evidence>
<dbReference type="NCBIfam" id="NF004160">
    <property type="entry name" value="PRK05627.1-3"/>
    <property type="match status" value="1"/>
</dbReference>
<dbReference type="Gene3D" id="2.40.30.30">
    <property type="entry name" value="Riboflavin kinase-like"/>
    <property type="match status" value="1"/>
</dbReference>
<comment type="catalytic activity">
    <reaction evidence="13 14">
        <text>FMN + ATP + H(+) = FAD + diphosphate</text>
        <dbReference type="Rhea" id="RHEA:17237"/>
        <dbReference type="ChEBI" id="CHEBI:15378"/>
        <dbReference type="ChEBI" id="CHEBI:30616"/>
        <dbReference type="ChEBI" id="CHEBI:33019"/>
        <dbReference type="ChEBI" id="CHEBI:57692"/>
        <dbReference type="ChEBI" id="CHEBI:58210"/>
        <dbReference type="EC" id="2.7.7.2"/>
    </reaction>
</comment>
<dbReference type="PIRSF" id="PIRSF004491">
    <property type="entry name" value="FAD_Synth"/>
    <property type="match status" value="1"/>
</dbReference>
<evidence type="ECO:0000256" key="9">
    <source>
        <dbReference type="ARBA" id="ARBA00022827"/>
    </source>
</evidence>
<evidence type="ECO:0000259" key="15">
    <source>
        <dbReference type="SMART" id="SM00904"/>
    </source>
</evidence>
<evidence type="ECO:0000256" key="1">
    <source>
        <dbReference type="ARBA" id="ARBA00004726"/>
    </source>
</evidence>
<protein>
    <recommendedName>
        <fullName evidence="14">Riboflavin biosynthesis protein</fullName>
    </recommendedName>
    <domain>
        <recommendedName>
            <fullName evidence="14">Riboflavin kinase</fullName>
            <ecNumber evidence="14">2.7.1.26</ecNumber>
        </recommendedName>
        <alternativeName>
            <fullName evidence="14">Flavokinase</fullName>
        </alternativeName>
    </domain>
    <domain>
        <recommendedName>
            <fullName evidence="14">FMN adenylyltransferase</fullName>
            <ecNumber evidence="14">2.7.7.2</ecNumber>
        </recommendedName>
        <alternativeName>
            <fullName evidence="14">FAD pyrophosphorylase</fullName>
        </alternativeName>
        <alternativeName>
            <fullName evidence="14">FAD synthase</fullName>
        </alternativeName>
    </domain>
</protein>
<reference evidence="16" key="1">
    <citation type="submission" date="2022-05" db="EMBL/GenBank/DDBJ databases">
        <title>Jatrophihabitans sp. SB3-54 whole genome sequence.</title>
        <authorList>
            <person name="Suh M.K."/>
            <person name="Eom M.K."/>
            <person name="Kim J.S."/>
            <person name="Kim H.S."/>
            <person name="Do H.E."/>
            <person name="Shin Y.K."/>
            <person name="Lee J.-S."/>
        </authorList>
    </citation>
    <scope>NUCLEOTIDE SEQUENCE</scope>
    <source>
        <strain evidence="16">SB3-54</strain>
    </source>
</reference>
<dbReference type="InterPro" id="IPR023465">
    <property type="entry name" value="Riboflavin_kinase_dom_sf"/>
</dbReference>
<dbReference type="EC" id="2.7.7.2" evidence="14"/>
<dbReference type="InterPro" id="IPR015864">
    <property type="entry name" value="FAD_synthase"/>
</dbReference>
<comment type="similarity">
    <text evidence="14">Belongs to the ribF family.</text>
</comment>
<evidence type="ECO:0000313" key="16">
    <source>
        <dbReference type="EMBL" id="WAX57507.1"/>
    </source>
</evidence>
<evidence type="ECO:0000256" key="6">
    <source>
        <dbReference type="ARBA" id="ARBA00022695"/>
    </source>
</evidence>
<dbReference type="InterPro" id="IPR014729">
    <property type="entry name" value="Rossmann-like_a/b/a_fold"/>
</dbReference>
<comment type="catalytic activity">
    <reaction evidence="12 14">
        <text>riboflavin + ATP = FMN + ADP + H(+)</text>
        <dbReference type="Rhea" id="RHEA:14357"/>
        <dbReference type="ChEBI" id="CHEBI:15378"/>
        <dbReference type="ChEBI" id="CHEBI:30616"/>
        <dbReference type="ChEBI" id="CHEBI:57986"/>
        <dbReference type="ChEBI" id="CHEBI:58210"/>
        <dbReference type="ChEBI" id="CHEBI:456216"/>
        <dbReference type="EC" id="2.7.1.26"/>
    </reaction>
</comment>
<keyword evidence="11" id="KW-0511">Multifunctional enzyme</keyword>
<dbReference type="Pfam" id="PF06574">
    <property type="entry name" value="FAD_syn"/>
    <property type="match status" value="1"/>
</dbReference>
<gene>
    <name evidence="16" type="ORF">M6B22_01765</name>
</gene>